<dbReference type="Gene3D" id="3.30.420.10">
    <property type="entry name" value="Ribonuclease H-like superfamily/Ribonuclease H"/>
    <property type="match status" value="1"/>
</dbReference>
<dbReference type="SUPFAM" id="SSF53098">
    <property type="entry name" value="Ribonuclease H-like"/>
    <property type="match status" value="1"/>
</dbReference>
<dbReference type="InterPro" id="IPR013103">
    <property type="entry name" value="RVT_2"/>
</dbReference>
<dbReference type="InterPro" id="IPR001584">
    <property type="entry name" value="Integrase_cat-core"/>
</dbReference>
<dbReference type="PROSITE" id="PS50994">
    <property type="entry name" value="INTEGRASE"/>
    <property type="match status" value="1"/>
</dbReference>
<organism evidence="4 5">
    <name type="scientific">Tanacetum coccineum</name>
    <dbReference type="NCBI Taxonomy" id="301880"/>
    <lineage>
        <taxon>Eukaryota</taxon>
        <taxon>Viridiplantae</taxon>
        <taxon>Streptophyta</taxon>
        <taxon>Embryophyta</taxon>
        <taxon>Tracheophyta</taxon>
        <taxon>Spermatophyta</taxon>
        <taxon>Magnoliopsida</taxon>
        <taxon>eudicotyledons</taxon>
        <taxon>Gunneridae</taxon>
        <taxon>Pentapetalae</taxon>
        <taxon>asterids</taxon>
        <taxon>campanulids</taxon>
        <taxon>Asterales</taxon>
        <taxon>Asteraceae</taxon>
        <taxon>Asteroideae</taxon>
        <taxon>Anthemideae</taxon>
        <taxon>Anthemidinae</taxon>
        <taxon>Tanacetum</taxon>
    </lineage>
</organism>
<gene>
    <name evidence="4" type="ORF">Tco_1094505</name>
</gene>
<evidence type="ECO:0000259" key="3">
    <source>
        <dbReference type="PROSITE" id="PS50994"/>
    </source>
</evidence>
<keyword evidence="5" id="KW-1185">Reference proteome</keyword>
<evidence type="ECO:0000256" key="2">
    <source>
        <dbReference type="ARBA" id="ARBA00022801"/>
    </source>
</evidence>
<reference evidence="4" key="1">
    <citation type="journal article" date="2022" name="Int. J. Mol. Sci.">
        <title>Draft Genome of Tanacetum Coccineum: Genomic Comparison of Closely Related Tanacetum-Family Plants.</title>
        <authorList>
            <person name="Yamashiro T."/>
            <person name="Shiraishi A."/>
            <person name="Nakayama K."/>
            <person name="Satake H."/>
        </authorList>
    </citation>
    <scope>NUCLEOTIDE SEQUENCE</scope>
</reference>
<dbReference type="InterPro" id="IPR039537">
    <property type="entry name" value="Retrotran_Ty1/copia-like"/>
</dbReference>
<dbReference type="Pfam" id="PF07727">
    <property type="entry name" value="RVT_2"/>
    <property type="match status" value="1"/>
</dbReference>
<dbReference type="InterPro" id="IPR036397">
    <property type="entry name" value="RNaseH_sf"/>
</dbReference>
<dbReference type="InterPro" id="IPR043502">
    <property type="entry name" value="DNA/RNA_pol_sf"/>
</dbReference>
<evidence type="ECO:0000313" key="5">
    <source>
        <dbReference type="Proteomes" id="UP001151760"/>
    </source>
</evidence>
<reference evidence="4" key="2">
    <citation type="submission" date="2022-01" db="EMBL/GenBank/DDBJ databases">
        <authorList>
            <person name="Yamashiro T."/>
            <person name="Shiraishi A."/>
            <person name="Satake H."/>
            <person name="Nakayama K."/>
        </authorList>
    </citation>
    <scope>NUCLEOTIDE SEQUENCE</scope>
</reference>
<accession>A0ABQ5IFV1</accession>
<protein>
    <submittedName>
        <fullName evidence="4">Retrovirus-related pol polyprotein from transposon TNT 1-94</fullName>
    </submittedName>
</protein>
<dbReference type="CDD" id="cd09272">
    <property type="entry name" value="RNase_HI_RT_Ty1"/>
    <property type="match status" value="1"/>
</dbReference>
<feature type="domain" description="Integrase catalytic" evidence="3">
    <location>
        <begin position="1"/>
        <end position="113"/>
    </location>
</feature>
<evidence type="ECO:0000313" key="4">
    <source>
        <dbReference type="EMBL" id="GJT98987.1"/>
    </source>
</evidence>
<comment type="caution">
    <text evidence="4">The sequence shown here is derived from an EMBL/GenBank/DDBJ whole genome shotgun (WGS) entry which is preliminary data.</text>
</comment>
<dbReference type="Proteomes" id="UP001151760">
    <property type="component" value="Unassembled WGS sequence"/>
</dbReference>
<sequence length="792" mass="90489">MSFIKRVENQNDIKVKQLRTDNGTEFRNSILVNFCDEKEISQNFSSPYTPEQNGVVERKNRTLIEAARTMLSGSVFSKQYWTEAVATACYTQNRSTIVKRHLKTPYEIFHKRIPNINFLYVFGCPVYIHNHKDHLGKFDEKLMMVIFLDTYLFLRLSESSTLEDNKLKKPITSYLMKALMLSNSQNLQLTTSTLLKHKDIHLMNIFILITFSKSDQNDQFVQNDEILNDDHSEHSNHTNDEQIIDNLPNTKDIQISEHLSSPSVEDTSVQNTIPIPTPPLPIPSMVTPAPQDRWSQDKHIELVNIIGNPGAGMLTRAMAKQLSAASAHECLFVDFLSEEEPKKVSEALKHPGWVDAMQDELNQFARNKVWTLVPAPYGKTIIGSKWVFRNKRDETGIVIKNKARLVAQGYNQQEGIDYDETFAPVARLEAIRIFLAFATYMNFIVYQMDVKSAFLNGKLKEEVYVKQPPGFESNEFPNHVCKLDKALYGLKQAPRAWYETLSTFLTEHKFVRGKIDNTLFIYKTQTDVILVQIYVDDIIFGSTSIKLCKQFAKLMTQRYEMSMMGVLTYFLGFQIRQSERGISINQEKYVKDLLKKYDINGSSVKTPMVPPNNLGPDLSGKSVNETQYRGGSSVDYFTKYLKGTPSLGLWYPKCLVFDLKGYLDSDYVRCNKDRKSTSSACQLLGGKLVCRSAKKQQFIAMSSVKAEYVAAVGCCANILWMKNQLTDYDIIYEKIPISTLNSYTLHQLFDSISDITNPSLLFDLEFLVREQKLLPPSEAKTVPHHHSSALLL</sequence>
<proteinExistence type="predicted"/>
<name>A0ABQ5IFV1_9ASTR</name>
<dbReference type="PANTHER" id="PTHR42648">
    <property type="entry name" value="TRANSPOSASE, PUTATIVE-RELATED"/>
    <property type="match status" value="1"/>
</dbReference>
<keyword evidence="2" id="KW-0378">Hydrolase</keyword>
<dbReference type="PANTHER" id="PTHR42648:SF32">
    <property type="entry name" value="RIBONUCLEASE H-LIKE DOMAIN, GAG-PRE-INTEGRASE DOMAIN PROTEIN-RELATED"/>
    <property type="match status" value="1"/>
</dbReference>
<keyword evidence="1" id="KW-0479">Metal-binding</keyword>
<dbReference type="SUPFAM" id="SSF56672">
    <property type="entry name" value="DNA/RNA polymerases"/>
    <property type="match status" value="1"/>
</dbReference>
<evidence type="ECO:0000256" key="1">
    <source>
        <dbReference type="ARBA" id="ARBA00022723"/>
    </source>
</evidence>
<dbReference type="EMBL" id="BQNB010020727">
    <property type="protein sequence ID" value="GJT98987.1"/>
    <property type="molecule type" value="Genomic_DNA"/>
</dbReference>
<dbReference type="InterPro" id="IPR012337">
    <property type="entry name" value="RNaseH-like_sf"/>
</dbReference>